<evidence type="ECO:0000313" key="2">
    <source>
        <dbReference type="EMBL" id="VFK03333.1"/>
    </source>
</evidence>
<dbReference type="EMBL" id="CAADFI010000345">
    <property type="protein sequence ID" value="VFK03333.1"/>
    <property type="molecule type" value="Genomic_DNA"/>
</dbReference>
<proteinExistence type="predicted"/>
<sequence length="153" mass="16654">MGTYDITMKQFCIDSMVHSHTMKTPNISQSLHSIRMRLSNIDMRLWRDFRVRGGVDLSFEDGMGCPGNDLKVPGPGFPCSPDLPWLPVNERDWPGQGVDRLGGCARIVGCVGPGFGGVRARRARARVGARTRGEVRGLGVAMDRAIEGGGGER</sequence>
<accession>A0A450VN99</accession>
<protein>
    <submittedName>
        <fullName evidence="3">Uncharacterized protein</fullName>
    </submittedName>
</protein>
<dbReference type="EMBL" id="CAADFG010000302">
    <property type="protein sequence ID" value="VFK03024.1"/>
    <property type="molecule type" value="Genomic_DNA"/>
</dbReference>
<dbReference type="EMBL" id="CAADFJ010000338">
    <property type="protein sequence ID" value="VFK06282.1"/>
    <property type="molecule type" value="Genomic_DNA"/>
</dbReference>
<name>A0A450VN99_9GAMM</name>
<gene>
    <name evidence="1" type="ORF">BECKH772A_GA0070896_103024</name>
    <name evidence="2" type="ORF">BECKH772B_GA0070898_103453</name>
    <name evidence="3" type="ORF">BECKH772C_GA0070978_103383</name>
</gene>
<dbReference type="AlphaFoldDB" id="A0A450VN99"/>
<evidence type="ECO:0000313" key="1">
    <source>
        <dbReference type="EMBL" id="VFK03024.1"/>
    </source>
</evidence>
<evidence type="ECO:0000313" key="3">
    <source>
        <dbReference type="EMBL" id="VFK06282.1"/>
    </source>
</evidence>
<organism evidence="3">
    <name type="scientific">Candidatus Kentrum eta</name>
    <dbReference type="NCBI Taxonomy" id="2126337"/>
    <lineage>
        <taxon>Bacteria</taxon>
        <taxon>Pseudomonadati</taxon>
        <taxon>Pseudomonadota</taxon>
        <taxon>Gammaproteobacteria</taxon>
        <taxon>Candidatus Kentrum</taxon>
    </lineage>
</organism>
<reference evidence="3" key="1">
    <citation type="submission" date="2019-02" db="EMBL/GenBank/DDBJ databases">
        <authorList>
            <person name="Gruber-Vodicka R. H."/>
            <person name="Seah K. B. B."/>
        </authorList>
    </citation>
    <scope>NUCLEOTIDE SEQUENCE</scope>
    <source>
        <strain evidence="3">BECK_SA2B12</strain>
        <strain evidence="1">BECK_SA2B15</strain>
        <strain evidence="2">BECK_SA2B20</strain>
    </source>
</reference>